<dbReference type="Proteomes" id="UP000054481">
    <property type="component" value="Unassembled WGS sequence"/>
</dbReference>
<dbReference type="AlphaFoldDB" id="A0A0F7ZUJ9"/>
<feature type="signal peptide" evidence="1">
    <location>
        <begin position="1"/>
        <end position="19"/>
    </location>
</feature>
<proteinExistence type="predicted"/>
<evidence type="ECO:0000256" key="1">
    <source>
        <dbReference type="SAM" id="SignalP"/>
    </source>
</evidence>
<gene>
    <name evidence="2" type="ORF">HIM_05479</name>
</gene>
<dbReference type="EMBL" id="KQ030520">
    <property type="protein sequence ID" value="KJZ74993.1"/>
    <property type="molecule type" value="Genomic_DNA"/>
</dbReference>
<reference evidence="2 3" key="1">
    <citation type="journal article" date="2014" name="Genome Biol. Evol.">
        <title>Comparative genomics and transcriptomics analyses reveal divergent lifestyle features of nematode endoparasitic fungus Hirsutella minnesotensis.</title>
        <authorList>
            <person name="Lai Y."/>
            <person name="Liu K."/>
            <person name="Zhang X."/>
            <person name="Zhang X."/>
            <person name="Li K."/>
            <person name="Wang N."/>
            <person name="Shu C."/>
            <person name="Wu Y."/>
            <person name="Wang C."/>
            <person name="Bushley K.E."/>
            <person name="Xiang M."/>
            <person name="Liu X."/>
        </authorList>
    </citation>
    <scope>NUCLEOTIDE SEQUENCE [LARGE SCALE GENOMIC DNA]</scope>
    <source>
        <strain evidence="2 3">3608</strain>
    </source>
</reference>
<dbReference type="OrthoDB" id="4938362at2759"/>
<evidence type="ECO:0000313" key="3">
    <source>
        <dbReference type="Proteomes" id="UP000054481"/>
    </source>
</evidence>
<evidence type="ECO:0008006" key="4">
    <source>
        <dbReference type="Google" id="ProtNLM"/>
    </source>
</evidence>
<sequence length="108" mass="11813">MHSLALFTVITSLVASAMASPAAESAERRSIAARVTLCREPNLQDCDDSFVPILSCYRVPECEVKSLSTGGHICDFYSESDCSGSKYQRLGHQQSLPDGVVIRSVRCW</sequence>
<keyword evidence="1" id="KW-0732">Signal</keyword>
<feature type="chain" id="PRO_5002526014" description="Extracellular membrane protein CFEM domain-containing protein" evidence="1">
    <location>
        <begin position="20"/>
        <end position="108"/>
    </location>
</feature>
<keyword evidence="3" id="KW-1185">Reference proteome</keyword>
<accession>A0A0F7ZUJ9</accession>
<protein>
    <recommendedName>
        <fullName evidence="4">Extracellular membrane protein CFEM domain-containing protein</fullName>
    </recommendedName>
</protein>
<organism evidence="2 3">
    <name type="scientific">Hirsutella minnesotensis 3608</name>
    <dbReference type="NCBI Taxonomy" id="1043627"/>
    <lineage>
        <taxon>Eukaryota</taxon>
        <taxon>Fungi</taxon>
        <taxon>Dikarya</taxon>
        <taxon>Ascomycota</taxon>
        <taxon>Pezizomycotina</taxon>
        <taxon>Sordariomycetes</taxon>
        <taxon>Hypocreomycetidae</taxon>
        <taxon>Hypocreales</taxon>
        <taxon>Ophiocordycipitaceae</taxon>
        <taxon>Hirsutella</taxon>
    </lineage>
</organism>
<evidence type="ECO:0000313" key="2">
    <source>
        <dbReference type="EMBL" id="KJZ74993.1"/>
    </source>
</evidence>
<name>A0A0F7ZUJ9_9HYPO</name>